<reference evidence="5 6" key="2">
    <citation type="submission" date="2019-01" db="EMBL/GenBank/DDBJ databases">
        <title>The decoding of complex shrimp genome reveals the adaptation for benthos swimmer, frequently molting mechanism and breeding impact on genome.</title>
        <authorList>
            <person name="Sun Y."/>
            <person name="Gao Y."/>
            <person name="Yu Y."/>
        </authorList>
    </citation>
    <scope>NUCLEOTIDE SEQUENCE [LARGE SCALE GENOMIC DNA]</scope>
    <source>
        <tissue evidence="5">Muscle</tissue>
    </source>
</reference>
<dbReference type="InterPro" id="IPR016187">
    <property type="entry name" value="CTDL_fold"/>
</dbReference>
<dbReference type="EMBL" id="QCYY01002822">
    <property type="protein sequence ID" value="ROT67318.1"/>
    <property type="molecule type" value="Genomic_DNA"/>
</dbReference>
<dbReference type="InterPro" id="IPR042095">
    <property type="entry name" value="SUMF_sf"/>
</dbReference>
<organism evidence="5 6">
    <name type="scientific">Penaeus vannamei</name>
    <name type="common">Whiteleg shrimp</name>
    <name type="synonym">Litopenaeus vannamei</name>
    <dbReference type="NCBI Taxonomy" id="6689"/>
    <lineage>
        <taxon>Eukaryota</taxon>
        <taxon>Metazoa</taxon>
        <taxon>Ecdysozoa</taxon>
        <taxon>Arthropoda</taxon>
        <taxon>Crustacea</taxon>
        <taxon>Multicrustacea</taxon>
        <taxon>Malacostraca</taxon>
        <taxon>Eumalacostraca</taxon>
        <taxon>Eucarida</taxon>
        <taxon>Decapoda</taxon>
        <taxon>Dendrobranchiata</taxon>
        <taxon>Penaeoidea</taxon>
        <taxon>Penaeidae</taxon>
        <taxon>Penaeus</taxon>
    </lineage>
</organism>
<evidence type="ECO:0000313" key="6">
    <source>
        <dbReference type="Proteomes" id="UP000283509"/>
    </source>
</evidence>
<protein>
    <submittedName>
        <fullName evidence="5">Sulfatase-modifying factor 1</fullName>
    </submittedName>
</protein>
<feature type="compositionally biased region" description="Basic and acidic residues" evidence="2">
    <location>
        <begin position="52"/>
        <end position="64"/>
    </location>
</feature>
<gene>
    <name evidence="5" type="ORF">C7M84_014608</name>
</gene>
<evidence type="ECO:0000256" key="2">
    <source>
        <dbReference type="SAM" id="MobiDB-lite"/>
    </source>
</evidence>
<comment type="similarity">
    <text evidence="1">Belongs to the sulfatase-modifying factor family.</text>
</comment>
<comment type="caution">
    <text evidence="5">The sequence shown here is derived from an EMBL/GenBank/DDBJ whole genome shotgun (WGS) entry which is preliminary data.</text>
</comment>
<sequence>MVTKGYWVSLVVVLSLTAFSLGSEECQGMKNGETKPEASDGSTCGCAATSRQKIENPDSSTTKEEPEEAPNFKYTLEANRVPSIPNIHHMVKIPGGEFIMGTNEPVFEADGEHPARRVKVKEFYMDTYEVSNMAFELFVKATGYKTEAETFGDSFVLEGELSEAIRSTLTNAVAAAPWWVPVKGADWRHPEGPDSNISDRMDHPVVHVSWNDAVAYCKWMDKRLPTEAEWERACRAGKRERLFPWGNKLTPKDEFRANIWQGEFPNFDSGEDGYPGRCPITAFPTNDYGLKNIVGNVWEWTADWWGISHSPGLKVDPRGPKSGEDKVKKGGSYMCTKEYCYRYRCAARSQNTPDSSAGNLGFRCAASQLPDYIKE</sequence>
<evidence type="ECO:0000256" key="1">
    <source>
        <dbReference type="ARBA" id="ARBA00005310"/>
    </source>
</evidence>
<dbReference type="OrthoDB" id="659at2759"/>
<evidence type="ECO:0000256" key="3">
    <source>
        <dbReference type="SAM" id="SignalP"/>
    </source>
</evidence>
<dbReference type="STRING" id="6689.A0A3R7PDC0"/>
<feature type="chain" id="PRO_5018537697" evidence="3">
    <location>
        <begin position="23"/>
        <end position="375"/>
    </location>
</feature>
<proteinExistence type="inferred from homology"/>
<dbReference type="GO" id="GO:0005783">
    <property type="term" value="C:endoplasmic reticulum"/>
    <property type="evidence" value="ECO:0007669"/>
    <property type="project" value="TreeGrafter"/>
</dbReference>
<keyword evidence="3" id="KW-0732">Signal</keyword>
<name>A0A3R7PDC0_PENVA</name>
<evidence type="ECO:0000313" key="5">
    <source>
        <dbReference type="EMBL" id="ROT67318.1"/>
    </source>
</evidence>
<dbReference type="SUPFAM" id="SSF56436">
    <property type="entry name" value="C-type lectin-like"/>
    <property type="match status" value="1"/>
</dbReference>
<accession>A0A3R7PDC0</accession>
<feature type="signal peptide" evidence="3">
    <location>
        <begin position="1"/>
        <end position="22"/>
    </location>
</feature>
<feature type="region of interest" description="Disordered" evidence="2">
    <location>
        <begin position="27"/>
        <end position="70"/>
    </location>
</feature>
<dbReference type="PANTHER" id="PTHR23150:SF19">
    <property type="entry name" value="FORMYLGLYCINE-GENERATING ENZYME"/>
    <property type="match status" value="1"/>
</dbReference>
<reference evidence="5 6" key="1">
    <citation type="submission" date="2018-04" db="EMBL/GenBank/DDBJ databases">
        <authorList>
            <person name="Zhang X."/>
            <person name="Yuan J."/>
            <person name="Li F."/>
            <person name="Xiang J."/>
        </authorList>
    </citation>
    <scope>NUCLEOTIDE SEQUENCE [LARGE SCALE GENOMIC DNA]</scope>
    <source>
        <tissue evidence="5">Muscle</tissue>
    </source>
</reference>
<dbReference type="Proteomes" id="UP000283509">
    <property type="component" value="Unassembled WGS sequence"/>
</dbReference>
<feature type="domain" description="Sulfatase-modifying factor enzyme-like" evidence="4">
    <location>
        <begin position="88"/>
        <end position="365"/>
    </location>
</feature>
<dbReference type="AlphaFoldDB" id="A0A3R7PDC0"/>
<dbReference type="InterPro" id="IPR051043">
    <property type="entry name" value="Sulfatase_Mod_Factor_Kinase"/>
</dbReference>
<dbReference type="InterPro" id="IPR005532">
    <property type="entry name" value="SUMF_dom"/>
</dbReference>
<evidence type="ECO:0000259" key="4">
    <source>
        <dbReference type="Pfam" id="PF03781"/>
    </source>
</evidence>
<keyword evidence="6" id="KW-1185">Reference proteome</keyword>
<dbReference type="Pfam" id="PF03781">
    <property type="entry name" value="FGE-sulfatase"/>
    <property type="match status" value="1"/>
</dbReference>
<dbReference type="Gene3D" id="3.90.1580.10">
    <property type="entry name" value="paralog of FGE (formylglycine-generating enzyme)"/>
    <property type="match status" value="1"/>
</dbReference>
<dbReference type="PANTHER" id="PTHR23150">
    <property type="entry name" value="SULFATASE MODIFYING FACTOR 1, 2"/>
    <property type="match status" value="1"/>
</dbReference>
<dbReference type="GO" id="GO:0120147">
    <property type="term" value="F:formylglycine-generating oxidase activity"/>
    <property type="evidence" value="ECO:0007669"/>
    <property type="project" value="TreeGrafter"/>
</dbReference>